<keyword evidence="2" id="KW-0560">Oxidoreductase</keyword>
<protein>
    <submittedName>
        <fullName evidence="3">Short subunit dehydrogenase</fullName>
    </submittedName>
</protein>
<name>A0A2T0TH32_9PSEU</name>
<dbReference type="GO" id="GO:0016491">
    <property type="term" value="F:oxidoreductase activity"/>
    <property type="evidence" value="ECO:0007669"/>
    <property type="project" value="UniProtKB-KW"/>
</dbReference>
<dbReference type="EMBL" id="PVTF01000002">
    <property type="protein sequence ID" value="PRY44970.1"/>
    <property type="molecule type" value="Genomic_DNA"/>
</dbReference>
<comment type="similarity">
    <text evidence="1">Belongs to the short-chain dehydrogenases/reductases (SDR) family.</text>
</comment>
<dbReference type="Gene3D" id="3.40.50.720">
    <property type="entry name" value="NAD(P)-binding Rossmann-like Domain"/>
    <property type="match status" value="1"/>
</dbReference>
<dbReference type="Pfam" id="PF00106">
    <property type="entry name" value="adh_short"/>
    <property type="match status" value="1"/>
</dbReference>
<dbReference type="InterPro" id="IPR020904">
    <property type="entry name" value="Sc_DH/Rdtase_CS"/>
</dbReference>
<sequence length="80" mass="8027">MTTVNYKGVFFAVAAEVRAILATAGAGAIVNNSSTGSLHANPGLPAYGAAKRAVNSLTETAAVEYGPMGSASTRSRRASP</sequence>
<organism evidence="3 4">
    <name type="scientific">Umezawaea tangerina</name>
    <dbReference type="NCBI Taxonomy" id="84725"/>
    <lineage>
        <taxon>Bacteria</taxon>
        <taxon>Bacillati</taxon>
        <taxon>Actinomycetota</taxon>
        <taxon>Actinomycetes</taxon>
        <taxon>Pseudonocardiales</taxon>
        <taxon>Pseudonocardiaceae</taxon>
        <taxon>Umezawaea</taxon>
    </lineage>
</organism>
<dbReference type="PANTHER" id="PTHR24321:SF8">
    <property type="entry name" value="ESTRADIOL 17-BETA-DEHYDROGENASE 8-RELATED"/>
    <property type="match status" value="1"/>
</dbReference>
<gene>
    <name evidence="3" type="ORF">CLV43_102535</name>
</gene>
<dbReference type="InterPro" id="IPR002347">
    <property type="entry name" value="SDR_fam"/>
</dbReference>
<keyword evidence="4" id="KW-1185">Reference proteome</keyword>
<evidence type="ECO:0000313" key="4">
    <source>
        <dbReference type="Proteomes" id="UP000239494"/>
    </source>
</evidence>
<accession>A0A2T0TH32</accession>
<evidence type="ECO:0000313" key="3">
    <source>
        <dbReference type="EMBL" id="PRY44970.1"/>
    </source>
</evidence>
<comment type="caution">
    <text evidence="3">The sequence shown here is derived from an EMBL/GenBank/DDBJ whole genome shotgun (WGS) entry which is preliminary data.</text>
</comment>
<dbReference type="PROSITE" id="PS00061">
    <property type="entry name" value="ADH_SHORT"/>
    <property type="match status" value="1"/>
</dbReference>
<dbReference type="AlphaFoldDB" id="A0A2T0TH32"/>
<proteinExistence type="inferred from homology"/>
<dbReference type="PRINTS" id="PR00081">
    <property type="entry name" value="GDHRDH"/>
</dbReference>
<dbReference type="Proteomes" id="UP000239494">
    <property type="component" value="Unassembled WGS sequence"/>
</dbReference>
<reference evidence="3 4" key="1">
    <citation type="submission" date="2018-03" db="EMBL/GenBank/DDBJ databases">
        <title>Genomic Encyclopedia of Archaeal and Bacterial Type Strains, Phase II (KMG-II): from individual species to whole genera.</title>
        <authorList>
            <person name="Goeker M."/>
        </authorList>
    </citation>
    <scope>NUCLEOTIDE SEQUENCE [LARGE SCALE GENOMIC DNA]</scope>
    <source>
        <strain evidence="3 4">DSM 44720</strain>
    </source>
</reference>
<evidence type="ECO:0000256" key="1">
    <source>
        <dbReference type="ARBA" id="ARBA00006484"/>
    </source>
</evidence>
<dbReference type="InterPro" id="IPR036291">
    <property type="entry name" value="NAD(P)-bd_dom_sf"/>
</dbReference>
<dbReference type="SUPFAM" id="SSF51735">
    <property type="entry name" value="NAD(P)-binding Rossmann-fold domains"/>
    <property type="match status" value="1"/>
</dbReference>
<evidence type="ECO:0000256" key="2">
    <source>
        <dbReference type="ARBA" id="ARBA00023002"/>
    </source>
</evidence>
<dbReference type="PANTHER" id="PTHR24321">
    <property type="entry name" value="DEHYDROGENASES, SHORT CHAIN"/>
    <property type="match status" value="1"/>
</dbReference>